<evidence type="ECO:0000256" key="4">
    <source>
        <dbReference type="ARBA" id="ARBA00022825"/>
    </source>
</evidence>
<keyword evidence="1 7" id="KW-0645">Protease</keyword>
<keyword evidence="2" id="KW-0222">Digestion</keyword>
<reference evidence="10 11" key="1">
    <citation type="submission" date="2015-04" db="EMBL/GenBank/DDBJ databases">
        <authorList>
            <person name="Syromyatnikov M.Y."/>
            <person name="Popov V.N."/>
        </authorList>
    </citation>
    <scope>NUCLEOTIDE SEQUENCE [LARGE SCALE GENOMIC DNA]</scope>
</reference>
<dbReference type="InterPro" id="IPR043504">
    <property type="entry name" value="Peptidase_S1_PA_chymotrypsin"/>
</dbReference>
<dbReference type="STRING" id="568069.A0A1J1HUX6"/>
<dbReference type="OrthoDB" id="8440449at2759"/>
<evidence type="ECO:0000256" key="3">
    <source>
        <dbReference type="ARBA" id="ARBA00022801"/>
    </source>
</evidence>
<evidence type="ECO:0000256" key="5">
    <source>
        <dbReference type="ARBA" id="ARBA00023157"/>
    </source>
</evidence>
<sequence length="234" mass="25915">MKQMCKHFKMISFIQIILIFGASTLISAENNLKIVGGTEAEEGSAPYQVSLQYRNLGHNCGGAIIHERFILTAAHCLARLAPKDYKVMVGSNDVKKGSVFYHPDKFFIHSRHDKPMFSNDIGLIRLSKPINFTSEIQPITVAWEQLPENSTLRLTGWGRLSAGGKSPNRLHNIDLNYVNYTECKRLHDGSNGIDIGHVCTFNQKGQGACNGDSGSPLTYNEEVVAVISRRSCSC</sequence>
<keyword evidence="3 7" id="KW-0378">Hydrolase</keyword>
<feature type="chain" id="PRO_5012768916" evidence="8">
    <location>
        <begin position="29"/>
        <end position="234"/>
    </location>
</feature>
<name>A0A1J1HUX6_9DIPT</name>
<evidence type="ECO:0000313" key="11">
    <source>
        <dbReference type="Proteomes" id="UP000183832"/>
    </source>
</evidence>
<dbReference type="InterPro" id="IPR001254">
    <property type="entry name" value="Trypsin_dom"/>
</dbReference>
<dbReference type="PROSITE" id="PS50240">
    <property type="entry name" value="TRYPSIN_DOM"/>
    <property type="match status" value="1"/>
</dbReference>
<evidence type="ECO:0000256" key="2">
    <source>
        <dbReference type="ARBA" id="ARBA00022757"/>
    </source>
</evidence>
<keyword evidence="5" id="KW-1015">Disulfide bond</keyword>
<organism evidence="10 11">
    <name type="scientific">Clunio marinus</name>
    <dbReference type="NCBI Taxonomy" id="568069"/>
    <lineage>
        <taxon>Eukaryota</taxon>
        <taxon>Metazoa</taxon>
        <taxon>Ecdysozoa</taxon>
        <taxon>Arthropoda</taxon>
        <taxon>Hexapoda</taxon>
        <taxon>Insecta</taxon>
        <taxon>Pterygota</taxon>
        <taxon>Neoptera</taxon>
        <taxon>Endopterygota</taxon>
        <taxon>Diptera</taxon>
        <taxon>Nematocera</taxon>
        <taxon>Chironomoidea</taxon>
        <taxon>Chironomidae</taxon>
        <taxon>Clunio</taxon>
    </lineage>
</organism>
<dbReference type="GO" id="GO:0004252">
    <property type="term" value="F:serine-type endopeptidase activity"/>
    <property type="evidence" value="ECO:0007669"/>
    <property type="project" value="InterPro"/>
</dbReference>
<dbReference type="FunFam" id="2.40.10.10:FF:000073">
    <property type="entry name" value="Trypsin alpha"/>
    <property type="match status" value="1"/>
</dbReference>
<dbReference type="SMART" id="SM00020">
    <property type="entry name" value="Tryp_SPc"/>
    <property type="match status" value="1"/>
</dbReference>
<dbReference type="InterPro" id="IPR033116">
    <property type="entry name" value="TRYPSIN_SER"/>
</dbReference>
<dbReference type="InterPro" id="IPR001314">
    <property type="entry name" value="Peptidase_S1A"/>
</dbReference>
<proteinExistence type="inferred from homology"/>
<feature type="signal peptide" evidence="8">
    <location>
        <begin position="1"/>
        <end position="28"/>
    </location>
</feature>
<dbReference type="InterPro" id="IPR018114">
    <property type="entry name" value="TRYPSIN_HIS"/>
</dbReference>
<evidence type="ECO:0000256" key="7">
    <source>
        <dbReference type="RuleBase" id="RU363034"/>
    </source>
</evidence>
<dbReference type="PRINTS" id="PR00722">
    <property type="entry name" value="CHYMOTRYPSIN"/>
</dbReference>
<comment type="similarity">
    <text evidence="6">Belongs to the peptidase S1 family. CLIP subfamily.</text>
</comment>
<keyword evidence="8" id="KW-0732">Signal</keyword>
<evidence type="ECO:0000256" key="1">
    <source>
        <dbReference type="ARBA" id="ARBA00022670"/>
    </source>
</evidence>
<dbReference type="GO" id="GO:0006508">
    <property type="term" value="P:proteolysis"/>
    <property type="evidence" value="ECO:0007669"/>
    <property type="project" value="UniProtKB-KW"/>
</dbReference>
<dbReference type="InterPro" id="IPR050430">
    <property type="entry name" value="Peptidase_S1"/>
</dbReference>
<dbReference type="AlphaFoldDB" id="A0A1J1HUX6"/>
<evidence type="ECO:0000259" key="9">
    <source>
        <dbReference type="PROSITE" id="PS50240"/>
    </source>
</evidence>
<dbReference type="PROSITE" id="PS00135">
    <property type="entry name" value="TRYPSIN_SER"/>
    <property type="match status" value="1"/>
</dbReference>
<keyword evidence="11" id="KW-1185">Reference proteome</keyword>
<dbReference type="Pfam" id="PF00089">
    <property type="entry name" value="Trypsin"/>
    <property type="match status" value="1"/>
</dbReference>
<dbReference type="SUPFAM" id="SSF50494">
    <property type="entry name" value="Trypsin-like serine proteases"/>
    <property type="match status" value="1"/>
</dbReference>
<dbReference type="Proteomes" id="UP000183832">
    <property type="component" value="Unassembled WGS sequence"/>
</dbReference>
<feature type="domain" description="Peptidase S1" evidence="9">
    <location>
        <begin position="34"/>
        <end position="234"/>
    </location>
</feature>
<evidence type="ECO:0000256" key="6">
    <source>
        <dbReference type="ARBA" id="ARBA00024195"/>
    </source>
</evidence>
<dbReference type="PANTHER" id="PTHR24276:SF98">
    <property type="entry name" value="FI18310P1-RELATED"/>
    <property type="match status" value="1"/>
</dbReference>
<keyword evidence="4 7" id="KW-0720">Serine protease</keyword>
<dbReference type="EMBL" id="CVRI01000020">
    <property type="protein sequence ID" value="CRK91346.1"/>
    <property type="molecule type" value="Genomic_DNA"/>
</dbReference>
<evidence type="ECO:0000256" key="8">
    <source>
        <dbReference type="SAM" id="SignalP"/>
    </source>
</evidence>
<dbReference type="PROSITE" id="PS00134">
    <property type="entry name" value="TRYPSIN_HIS"/>
    <property type="match status" value="1"/>
</dbReference>
<protein>
    <submittedName>
        <fullName evidence="10">CLUMA_CG005019, isoform A</fullName>
    </submittedName>
</protein>
<gene>
    <name evidence="10" type="primary">putative Chymotrypsin-2</name>
    <name evidence="10" type="ORF">CLUMA_CG005019</name>
</gene>
<accession>A0A1J1HUX6</accession>
<dbReference type="PANTHER" id="PTHR24276">
    <property type="entry name" value="POLYSERASE-RELATED"/>
    <property type="match status" value="1"/>
</dbReference>
<evidence type="ECO:0000313" key="10">
    <source>
        <dbReference type="EMBL" id="CRK91346.1"/>
    </source>
</evidence>
<dbReference type="CDD" id="cd00190">
    <property type="entry name" value="Tryp_SPc"/>
    <property type="match status" value="1"/>
</dbReference>
<dbReference type="Gene3D" id="2.40.10.10">
    <property type="entry name" value="Trypsin-like serine proteases"/>
    <property type="match status" value="1"/>
</dbReference>
<dbReference type="InterPro" id="IPR009003">
    <property type="entry name" value="Peptidase_S1_PA"/>
</dbReference>
<dbReference type="GO" id="GO:0007586">
    <property type="term" value="P:digestion"/>
    <property type="evidence" value="ECO:0007669"/>
    <property type="project" value="UniProtKB-KW"/>
</dbReference>